<reference evidence="1 2" key="1">
    <citation type="journal article" date="2017" name="Curr. Biol.">
        <title>The Evolution of Venom by Co-option of Single-Copy Genes.</title>
        <authorList>
            <person name="Martinson E.O."/>
            <person name="Mrinalini"/>
            <person name="Kelkar Y.D."/>
            <person name="Chang C.H."/>
            <person name="Werren J.H."/>
        </authorList>
    </citation>
    <scope>NUCLEOTIDE SEQUENCE [LARGE SCALE GENOMIC DNA]</scope>
    <source>
        <strain evidence="1 2">Alberta</strain>
        <tissue evidence="1">Whole body</tissue>
    </source>
</reference>
<evidence type="ECO:0000313" key="1">
    <source>
        <dbReference type="EMBL" id="OXU24612.1"/>
    </source>
</evidence>
<sequence length="309" mass="35661">MFIRIGNILSHLSQATNLKSSIADRSTYKMHTSMNGTYDSEVEIIAFVRLCSVRISVSSTNFINLIYYGRDFITYNENELNLFLSGPIDRGHYDIQNYNNLNDWANYQENSYKSKYHTNCDARASVAQSIKVHALAVRKTFAQGVVDSIPVTFNGKSTGCFEAGFFPEILLQCYFEFPCLTGVSLGECETVVGTEEKYGKRVENMSSYSLERKRQKDAVNNVSKVRLQKKRLAKKRCKDVVQNMTDDKLEKTRCKDVVQNMTDDKLEKKRCKDIVENMTEVRLEKNRCKNIVENMIEIRLEKKRFKDTT</sequence>
<evidence type="ECO:0000313" key="2">
    <source>
        <dbReference type="Proteomes" id="UP000215335"/>
    </source>
</evidence>
<comment type="caution">
    <text evidence="1">The sequence shown here is derived from an EMBL/GenBank/DDBJ whole genome shotgun (WGS) entry which is preliminary data.</text>
</comment>
<accession>A0A232F218</accession>
<gene>
    <name evidence="1" type="ORF">TSAR_012432</name>
</gene>
<name>A0A232F218_9HYME</name>
<dbReference type="EMBL" id="NNAY01001251">
    <property type="protein sequence ID" value="OXU24612.1"/>
    <property type="molecule type" value="Genomic_DNA"/>
</dbReference>
<dbReference type="AlphaFoldDB" id="A0A232F218"/>
<organism evidence="1 2">
    <name type="scientific">Trichomalopsis sarcophagae</name>
    <dbReference type="NCBI Taxonomy" id="543379"/>
    <lineage>
        <taxon>Eukaryota</taxon>
        <taxon>Metazoa</taxon>
        <taxon>Ecdysozoa</taxon>
        <taxon>Arthropoda</taxon>
        <taxon>Hexapoda</taxon>
        <taxon>Insecta</taxon>
        <taxon>Pterygota</taxon>
        <taxon>Neoptera</taxon>
        <taxon>Endopterygota</taxon>
        <taxon>Hymenoptera</taxon>
        <taxon>Apocrita</taxon>
        <taxon>Proctotrupomorpha</taxon>
        <taxon>Chalcidoidea</taxon>
        <taxon>Pteromalidae</taxon>
        <taxon>Pteromalinae</taxon>
        <taxon>Trichomalopsis</taxon>
    </lineage>
</organism>
<keyword evidence="2" id="KW-1185">Reference proteome</keyword>
<dbReference type="Proteomes" id="UP000215335">
    <property type="component" value="Unassembled WGS sequence"/>
</dbReference>
<proteinExistence type="predicted"/>
<protein>
    <submittedName>
        <fullName evidence="1">Uncharacterized protein</fullName>
    </submittedName>
</protein>